<sequence>MRRKINNATRFMVILLVSFTFTKCQKDDNDVGQTDARILSSAKEWFKAYELKGDNFALLQNLNYNWNDAEIRNSKDGTKTIIVPVNEAKKDATELWEQKLYIYKLSENNYEALLFEIFPNGTSRSPEDLSIDSATFSGYIAAWDLKKGFVKTASFENGRLIENGTVKLVLKNANTTGKAPSGVACPAGIECDVDGGGTTDTGIQLKEVVVYNNYQNPSSGGYIIYNGTGSGYSNYTDTGSYTNHGTGTGSGSEGGEDQSSNTSTPCEQMKVLINSADPNNMIAGINWLKSIVNGTVNNKEFGIEIRMTMNADQTFTYQYNQVSSPNEFSVALTTDYYHIGGAHSHPENGYAMFSFADVRFLSNAYNEASPLRKNDVIFMVVAKDKAGITNTYAIKVDNIGVLNDKVNQVWNNPKFIGKTDDEKIKIIHKDQGYKYRDSKGALEESFLQQFGSFGISLYKADSSMSKWNKLTLNTTTNKTIQTPCI</sequence>
<organism evidence="2 3">
    <name type="scientific">Flavobacterium ginsengisoli</name>
    <dbReference type="NCBI Taxonomy" id="871694"/>
    <lineage>
        <taxon>Bacteria</taxon>
        <taxon>Pseudomonadati</taxon>
        <taxon>Bacteroidota</taxon>
        <taxon>Flavobacteriia</taxon>
        <taxon>Flavobacteriales</taxon>
        <taxon>Flavobacteriaceae</taxon>
        <taxon>Flavobacterium</taxon>
    </lineage>
</organism>
<comment type="caution">
    <text evidence="2">The sequence shown here is derived from an EMBL/GenBank/DDBJ whole genome shotgun (WGS) entry which is preliminary data.</text>
</comment>
<dbReference type="EMBL" id="BAABDT010000005">
    <property type="protein sequence ID" value="GAA3741728.1"/>
    <property type="molecule type" value="Genomic_DNA"/>
</dbReference>
<accession>A0ABP7FQY9</accession>
<proteinExistence type="predicted"/>
<keyword evidence="3" id="KW-1185">Reference proteome</keyword>
<protein>
    <submittedName>
        <fullName evidence="2">Uncharacterized protein</fullName>
    </submittedName>
</protein>
<dbReference type="Proteomes" id="UP001501367">
    <property type="component" value="Unassembled WGS sequence"/>
</dbReference>
<gene>
    <name evidence="2" type="ORF">GCM10022422_26820</name>
</gene>
<evidence type="ECO:0000313" key="2">
    <source>
        <dbReference type="EMBL" id="GAA3741728.1"/>
    </source>
</evidence>
<reference evidence="3" key="1">
    <citation type="journal article" date="2019" name="Int. J. Syst. Evol. Microbiol.">
        <title>The Global Catalogue of Microorganisms (GCM) 10K type strain sequencing project: providing services to taxonomists for standard genome sequencing and annotation.</title>
        <authorList>
            <consortium name="The Broad Institute Genomics Platform"/>
            <consortium name="The Broad Institute Genome Sequencing Center for Infectious Disease"/>
            <person name="Wu L."/>
            <person name="Ma J."/>
        </authorList>
    </citation>
    <scope>NUCLEOTIDE SEQUENCE [LARGE SCALE GENOMIC DNA]</scope>
    <source>
        <strain evidence="3">JCM 17336</strain>
    </source>
</reference>
<feature type="region of interest" description="Disordered" evidence="1">
    <location>
        <begin position="243"/>
        <end position="264"/>
    </location>
</feature>
<evidence type="ECO:0000313" key="3">
    <source>
        <dbReference type="Proteomes" id="UP001501367"/>
    </source>
</evidence>
<dbReference type="RefSeq" id="WP_345158940.1">
    <property type="nucleotide sequence ID" value="NZ_BAABDT010000005.1"/>
</dbReference>
<evidence type="ECO:0000256" key="1">
    <source>
        <dbReference type="SAM" id="MobiDB-lite"/>
    </source>
</evidence>
<name>A0ABP7FQY9_9FLAO</name>